<keyword evidence="2" id="KW-1185">Reference proteome</keyword>
<dbReference type="EMBL" id="KQ964519">
    <property type="protein sequence ID" value="KXN69912.1"/>
    <property type="molecule type" value="Genomic_DNA"/>
</dbReference>
<name>A0A137P4G5_CONC2</name>
<proteinExistence type="predicted"/>
<gene>
    <name evidence="1" type="ORF">CONCODRAFT_79093</name>
</gene>
<dbReference type="InterPro" id="IPR032675">
    <property type="entry name" value="LRR_dom_sf"/>
</dbReference>
<sequence>MSTNKSALYKAANWQILPDISILCQYLSRNDLIELSETCKRIRKQFNSEILKKLNLSTYGSKFSIRERINSSNFDEILNSLLNLLEEDLKNKLHLVKEIAIHWPFNDQYASRIVSLFPSIAKFQFSGGFSYWSKIGLLTILNGMRHLEHVELSFHGYVKPSFSSKDIPFSKSLKSIKIYNLEVTSELQSILDSIDSSYTNLTSLSITSNKMLQNLSIKMPNLKEVIILNNPSFDNSLILEFLKKNPQLAKLEIFFNQYTTELINAILSSKNLKYLVIQECIDLEIESFDNYHVNDSIEKIELGPGSIAGLASLLINNCQNAKTIELREFVIVESDLFSLKVLNQRISTLKFDFCSFYRAASCIQALDSLKNFNRATFIECNSIDDYYDYYEGDADSFISEDIFSNLSNYELIPDTNTCFQSYYAIKKL</sequence>
<reference evidence="1 2" key="1">
    <citation type="journal article" date="2015" name="Genome Biol. Evol.">
        <title>Phylogenomic analyses indicate that early fungi evolved digesting cell walls of algal ancestors of land plants.</title>
        <authorList>
            <person name="Chang Y."/>
            <person name="Wang S."/>
            <person name="Sekimoto S."/>
            <person name="Aerts A.L."/>
            <person name="Choi C."/>
            <person name="Clum A."/>
            <person name="LaButti K.M."/>
            <person name="Lindquist E.A."/>
            <person name="Yee Ngan C."/>
            <person name="Ohm R.A."/>
            <person name="Salamov A.A."/>
            <person name="Grigoriev I.V."/>
            <person name="Spatafora J.W."/>
            <person name="Berbee M.L."/>
        </authorList>
    </citation>
    <scope>NUCLEOTIDE SEQUENCE [LARGE SCALE GENOMIC DNA]</scope>
    <source>
        <strain evidence="1 2">NRRL 28638</strain>
    </source>
</reference>
<evidence type="ECO:0000313" key="1">
    <source>
        <dbReference type="EMBL" id="KXN69912.1"/>
    </source>
</evidence>
<protein>
    <recommendedName>
        <fullName evidence="3">F-box domain-containing protein</fullName>
    </recommendedName>
</protein>
<evidence type="ECO:0008006" key="3">
    <source>
        <dbReference type="Google" id="ProtNLM"/>
    </source>
</evidence>
<dbReference type="AlphaFoldDB" id="A0A137P4G5"/>
<dbReference type="OrthoDB" id="7776665at2759"/>
<evidence type="ECO:0000313" key="2">
    <source>
        <dbReference type="Proteomes" id="UP000070444"/>
    </source>
</evidence>
<accession>A0A137P4G5</accession>
<dbReference type="SUPFAM" id="SSF52047">
    <property type="entry name" value="RNI-like"/>
    <property type="match status" value="1"/>
</dbReference>
<organism evidence="1 2">
    <name type="scientific">Conidiobolus coronatus (strain ATCC 28846 / CBS 209.66 / NRRL 28638)</name>
    <name type="common">Delacroixia coronata</name>
    <dbReference type="NCBI Taxonomy" id="796925"/>
    <lineage>
        <taxon>Eukaryota</taxon>
        <taxon>Fungi</taxon>
        <taxon>Fungi incertae sedis</taxon>
        <taxon>Zoopagomycota</taxon>
        <taxon>Entomophthoromycotina</taxon>
        <taxon>Entomophthoromycetes</taxon>
        <taxon>Entomophthorales</taxon>
        <taxon>Ancylistaceae</taxon>
        <taxon>Conidiobolus</taxon>
    </lineage>
</organism>
<dbReference type="Proteomes" id="UP000070444">
    <property type="component" value="Unassembled WGS sequence"/>
</dbReference>
<dbReference type="Gene3D" id="3.80.10.10">
    <property type="entry name" value="Ribonuclease Inhibitor"/>
    <property type="match status" value="1"/>
</dbReference>